<evidence type="ECO:0000256" key="4">
    <source>
        <dbReference type="ARBA" id="ARBA00022989"/>
    </source>
</evidence>
<feature type="transmembrane region" description="Helical" evidence="11">
    <location>
        <begin position="262"/>
        <end position="287"/>
    </location>
</feature>
<dbReference type="Gene3D" id="1.20.1070.10">
    <property type="entry name" value="Rhodopsin 7-helix transmembrane proteins"/>
    <property type="match status" value="1"/>
</dbReference>
<evidence type="ECO:0000256" key="6">
    <source>
        <dbReference type="ARBA" id="ARBA00023136"/>
    </source>
</evidence>
<evidence type="ECO:0000256" key="11">
    <source>
        <dbReference type="SAM" id="Phobius"/>
    </source>
</evidence>
<evidence type="ECO:0000256" key="7">
    <source>
        <dbReference type="ARBA" id="ARBA00023170"/>
    </source>
</evidence>
<evidence type="ECO:0000256" key="3">
    <source>
        <dbReference type="ARBA" id="ARBA00022692"/>
    </source>
</evidence>
<evidence type="ECO:0000256" key="2">
    <source>
        <dbReference type="ARBA" id="ARBA00022475"/>
    </source>
</evidence>
<keyword evidence="3 10" id="KW-0812">Transmembrane</keyword>
<evidence type="ECO:0000256" key="1">
    <source>
        <dbReference type="ARBA" id="ARBA00004651"/>
    </source>
</evidence>
<dbReference type="AlphaFoldDB" id="A0AAD7SSI9"/>
<feature type="transmembrane region" description="Helical" evidence="11">
    <location>
        <begin position="183"/>
        <end position="204"/>
    </location>
</feature>
<keyword evidence="4 11" id="KW-1133">Transmembrane helix</keyword>
<dbReference type="Proteomes" id="UP001221898">
    <property type="component" value="Unassembled WGS sequence"/>
</dbReference>
<dbReference type="InterPro" id="IPR050119">
    <property type="entry name" value="CCR1-9-like"/>
</dbReference>
<dbReference type="EMBL" id="JAINUG010000037">
    <property type="protein sequence ID" value="KAJ8407881.1"/>
    <property type="molecule type" value="Genomic_DNA"/>
</dbReference>
<dbReference type="GO" id="GO:0007204">
    <property type="term" value="P:positive regulation of cytosolic calcium ion concentration"/>
    <property type="evidence" value="ECO:0007669"/>
    <property type="project" value="TreeGrafter"/>
</dbReference>
<sequence>MNSSSSFVGNVTESDQWTTVGRPVACVILGLSFLVGAPGNLLVIWTILRHVKRRSHTVVLILHLAAADLLVLITLPLWIYSFARSWVFGSAACKAMVYIITSCMYSSVFLITVMSVERFVAVRYPFSLMSWRKKEFMNKSLVIIWILAFLFGIPAILTHCVNEFSGTQQCLCREYSSVGQEVVILLLETLLGFLLPSLILAICYRLVSRQLKQLNYRNKQKSALLINGVVIAFTVCWLPHHIFNLVSFVSTLAEESGQVADFIQSGTFISGALAFISSSVNPVLYAFAAKSFQGSLRESGLMKLFQETATHTYKTKGLARTSPDQPNCVNHIEKMEG</sequence>
<reference evidence="13" key="1">
    <citation type="journal article" date="2023" name="Science">
        <title>Genome structures resolve the early diversification of teleost fishes.</title>
        <authorList>
            <person name="Parey E."/>
            <person name="Louis A."/>
            <person name="Montfort J."/>
            <person name="Bouchez O."/>
            <person name="Roques C."/>
            <person name="Iampietro C."/>
            <person name="Lluch J."/>
            <person name="Castinel A."/>
            <person name="Donnadieu C."/>
            <person name="Desvignes T."/>
            <person name="Floi Bucao C."/>
            <person name="Jouanno E."/>
            <person name="Wen M."/>
            <person name="Mejri S."/>
            <person name="Dirks R."/>
            <person name="Jansen H."/>
            <person name="Henkel C."/>
            <person name="Chen W.J."/>
            <person name="Zahm M."/>
            <person name="Cabau C."/>
            <person name="Klopp C."/>
            <person name="Thompson A.W."/>
            <person name="Robinson-Rechavi M."/>
            <person name="Braasch I."/>
            <person name="Lecointre G."/>
            <person name="Bobe J."/>
            <person name="Postlethwait J.H."/>
            <person name="Berthelot C."/>
            <person name="Roest Crollius H."/>
            <person name="Guiguen Y."/>
        </authorList>
    </citation>
    <scope>NUCLEOTIDE SEQUENCE</scope>
    <source>
        <strain evidence="13">NC1722</strain>
    </source>
</reference>
<dbReference type="PROSITE" id="PS00237">
    <property type="entry name" value="G_PROTEIN_RECEP_F1_1"/>
    <property type="match status" value="1"/>
</dbReference>
<keyword evidence="14" id="KW-1185">Reference proteome</keyword>
<comment type="similarity">
    <text evidence="10">Belongs to the G-protein coupled receptor 1 family.</text>
</comment>
<keyword evidence="2" id="KW-1003">Cell membrane</keyword>
<comment type="caution">
    <text evidence="13">The sequence shown here is derived from an EMBL/GenBank/DDBJ whole genome shotgun (WGS) entry which is preliminary data.</text>
</comment>
<dbReference type="Pfam" id="PF00001">
    <property type="entry name" value="7tm_1"/>
    <property type="match status" value="1"/>
</dbReference>
<evidence type="ECO:0000259" key="12">
    <source>
        <dbReference type="PROSITE" id="PS50262"/>
    </source>
</evidence>
<feature type="domain" description="G-protein coupled receptors family 1 profile" evidence="12">
    <location>
        <begin position="39"/>
        <end position="285"/>
    </location>
</feature>
<dbReference type="InterPro" id="IPR017452">
    <property type="entry name" value="GPCR_Rhodpsn_7TM"/>
</dbReference>
<keyword evidence="9 10" id="KW-0807">Transducer</keyword>
<dbReference type="FunFam" id="1.20.1070.10:FF:000109">
    <property type="entry name" value="Leukotriene B4 receptor"/>
    <property type="match status" value="1"/>
</dbReference>
<keyword evidence="8" id="KW-0325">Glycoprotein</keyword>
<comment type="subcellular location">
    <subcellularLocation>
        <location evidence="1">Cell membrane</location>
        <topology evidence="1">Multi-pass membrane protein</topology>
    </subcellularLocation>
</comment>
<feature type="transmembrane region" description="Helical" evidence="11">
    <location>
        <begin position="224"/>
        <end position="242"/>
    </location>
</feature>
<evidence type="ECO:0000313" key="13">
    <source>
        <dbReference type="EMBL" id="KAJ8407881.1"/>
    </source>
</evidence>
<evidence type="ECO:0000313" key="14">
    <source>
        <dbReference type="Proteomes" id="UP001221898"/>
    </source>
</evidence>
<dbReference type="GO" id="GO:0019722">
    <property type="term" value="P:calcium-mediated signaling"/>
    <property type="evidence" value="ECO:0007669"/>
    <property type="project" value="TreeGrafter"/>
</dbReference>
<name>A0AAD7SSI9_9TELE</name>
<dbReference type="GO" id="GO:0019957">
    <property type="term" value="F:C-C chemokine binding"/>
    <property type="evidence" value="ECO:0007669"/>
    <property type="project" value="TreeGrafter"/>
</dbReference>
<keyword evidence="5 10" id="KW-0297">G-protein coupled receptor</keyword>
<dbReference type="GO" id="GO:0009897">
    <property type="term" value="C:external side of plasma membrane"/>
    <property type="evidence" value="ECO:0007669"/>
    <property type="project" value="TreeGrafter"/>
</dbReference>
<feature type="transmembrane region" description="Helical" evidence="11">
    <location>
        <begin position="60"/>
        <end position="83"/>
    </location>
</feature>
<dbReference type="GO" id="GO:0006955">
    <property type="term" value="P:immune response"/>
    <property type="evidence" value="ECO:0007669"/>
    <property type="project" value="TreeGrafter"/>
</dbReference>
<dbReference type="GO" id="GO:0004974">
    <property type="term" value="F:leukotriene receptor activity"/>
    <property type="evidence" value="ECO:0007669"/>
    <property type="project" value="UniProtKB-ARBA"/>
</dbReference>
<organism evidence="13 14">
    <name type="scientific">Aldrovandia affinis</name>
    <dbReference type="NCBI Taxonomy" id="143900"/>
    <lineage>
        <taxon>Eukaryota</taxon>
        <taxon>Metazoa</taxon>
        <taxon>Chordata</taxon>
        <taxon>Craniata</taxon>
        <taxon>Vertebrata</taxon>
        <taxon>Euteleostomi</taxon>
        <taxon>Actinopterygii</taxon>
        <taxon>Neopterygii</taxon>
        <taxon>Teleostei</taxon>
        <taxon>Notacanthiformes</taxon>
        <taxon>Halosauridae</taxon>
        <taxon>Aldrovandia</taxon>
    </lineage>
</organism>
<dbReference type="PRINTS" id="PR00237">
    <property type="entry name" value="GPCRRHODOPSN"/>
</dbReference>
<dbReference type="PANTHER" id="PTHR10489">
    <property type="entry name" value="CELL ADHESION MOLECULE"/>
    <property type="match status" value="1"/>
</dbReference>
<dbReference type="GO" id="GO:0016493">
    <property type="term" value="F:C-C chemokine receptor activity"/>
    <property type="evidence" value="ECO:0007669"/>
    <property type="project" value="TreeGrafter"/>
</dbReference>
<dbReference type="PANTHER" id="PTHR10489:SF946">
    <property type="entry name" value="LEUKOTRIENE B4 RECEPTOR 1-LIKE"/>
    <property type="match status" value="1"/>
</dbReference>
<keyword evidence="7 10" id="KW-0675">Receptor</keyword>
<feature type="transmembrane region" description="Helical" evidence="11">
    <location>
        <begin position="136"/>
        <end position="157"/>
    </location>
</feature>
<dbReference type="InterPro" id="IPR000276">
    <property type="entry name" value="GPCR_Rhodpsn"/>
</dbReference>
<accession>A0AAD7SSI9</accession>
<dbReference type="GO" id="GO:0060326">
    <property type="term" value="P:cell chemotaxis"/>
    <property type="evidence" value="ECO:0007669"/>
    <property type="project" value="TreeGrafter"/>
</dbReference>
<evidence type="ECO:0000256" key="9">
    <source>
        <dbReference type="ARBA" id="ARBA00023224"/>
    </source>
</evidence>
<evidence type="ECO:0000256" key="8">
    <source>
        <dbReference type="ARBA" id="ARBA00023180"/>
    </source>
</evidence>
<dbReference type="PROSITE" id="PS50262">
    <property type="entry name" value="G_PROTEIN_RECEP_F1_2"/>
    <property type="match status" value="1"/>
</dbReference>
<feature type="transmembrane region" description="Helical" evidence="11">
    <location>
        <begin position="95"/>
        <end position="116"/>
    </location>
</feature>
<protein>
    <recommendedName>
        <fullName evidence="12">G-protein coupled receptors family 1 profile domain-containing protein</fullName>
    </recommendedName>
</protein>
<proteinExistence type="inferred from homology"/>
<dbReference type="SUPFAM" id="SSF81321">
    <property type="entry name" value="Family A G protein-coupled receptor-like"/>
    <property type="match status" value="1"/>
</dbReference>
<keyword evidence="6 11" id="KW-0472">Membrane</keyword>
<gene>
    <name evidence="13" type="ORF">AAFF_G00269250</name>
</gene>
<evidence type="ECO:0000256" key="10">
    <source>
        <dbReference type="RuleBase" id="RU000688"/>
    </source>
</evidence>
<feature type="transmembrane region" description="Helical" evidence="11">
    <location>
        <begin position="20"/>
        <end position="48"/>
    </location>
</feature>
<evidence type="ECO:0000256" key="5">
    <source>
        <dbReference type="ARBA" id="ARBA00023040"/>
    </source>
</evidence>